<sequence>MGASTSKIDDAKDISVAESSPPSVSGSASQSTPLVESPLPIKSSPKCNRLPPVESRETVRSQISLIRGWRLVDASDDLYESTPGNHSVVRQSRVPPQSVKLEALPPDPSPAAQVRARTTAARVPPNGVHPVLPVKRTYSPSFQANKKRRLIATSKAVEIALYKVEESDCLGESARVADHAPGVTSDIFGEQIDWSFFDKEPQIGYSTSNAAATRNDVQYNDLGLKTFPLYQDEDFAPSEESEDEGYHSLTVSPTSKLEALSEDQKEQKLAQKLASLQRENIVLFKPDASVNKWGLSKSCDEEEDDDLKEARQWMLQDQEAGAERSRILREKAVRRKRLEESATSPTSSKTEASSDLVMVDKSIDDDSFSDVDMDEAIDDQEPDKEELLDIAQQHVLQRTKPRGQILKEPLMARRQKKNPNALNPASRAAAEQFRTQSRHLSHGKSTRWDEGPCARTTLEERERRLRELARATSSESSMGRSVRPLKSNNQFIQDDFERRPHQANAHDSSSEGIAVASHETREPWHETFVDHAGGHSARNAARQRISGLEMLARKRSATLEFDDDAPGRSQTSSDDVRDVGLLSNHEADEPPAQYLSGHDMLARKDGVDHAVRPASRTNPSDSKATAAHRSLRGLDITLPPSFDKYPKEEQKHILDHEIAKERKRDLEAIDRSAYSIAYLRCLGMFTDTDQKEINEVRKFITLVLDQGESGKLKRKRIQDIRDNMKRRADGFQEPASADVSKWLTRIFPGKLDLVREELAKVEDQVSDLGALRRNISAKRHNKSDRKHRKKQVHFAEPSDERETKAPRTPKLQRPKHDGANATENRRLAQYARQDKVREQLKSRLKLFDEAEQPEVIDLPEQSELDLCQHSDSEESEEDEGAQYVYGAGRTAASSSFTASAPFPGTRTLDIDQDIQEINRLEDARQKESGKRVSQHLSAAPQSQAFDTQLLKKMQAKKALQDLGIDVEAIKSNTATEVEGISDRESSTSSDDDSEDENRHVFRYTVWAVFAGIPIYRLGEEYWFKKTYDLELANKYVGILIQGVIKSHLPEDGIDSGDYSLRFDYRQGLTEQHLEIDQDVNVEARVWVEKELIDLNKNAFRNAKARKYTGQHAMYTVDWEKTVTPVVDEAEIDVQPETSATTATRAPTQSADAGEIGEGAGEGEGDLDSLFGDDPTPPPEPAERQAVTGTTTTNSREESRFFSTPVLANRHAKNLYMAWHATFLPGVQNEGYRRLEDEAVEEQLESMGTWGLWNREESFTRVASKDESANGRGMRVEEKFKVWVRKVGVLGPRN</sequence>
<feature type="compositionally biased region" description="Basic residues" evidence="1">
    <location>
        <begin position="436"/>
        <end position="445"/>
    </location>
</feature>
<feature type="compositionally biased region" description="Basic and acidic residues" evidence="1">
    <location>
        <begin position="814"/>
        <end position="832"/>
    </location>
</feature>
<feature type="region of interest" description="Disordered" evidence="1">
    <location>
        <begin position="412"/>
        <end position="457"/>
    </location>
</feature>
<feature type="region of interest" description="Disordered" evidence="1">
    <location>
        <begin position="500"/>
        <end position="519"/>
    </location>
</feature>
<feature type="compositionally biased region" description="Polar residues" evidence="1">
    <location>
        <begin position="1135"/>
        <end position="1150"/>
    </location>
</feature>
<dbReference type="OrthoDB" id="4157653at2759"/>
<name>A0A0D2C335_9EURO</name>
<dbReference type="Proteomes" id="UP000054342">
    <property type="component" value="Unassembled WGS sequence"/>
</dbReference>
<feature type="compositionally biased region" description="Basic and acidic residues" evidence="1">
    <location>
        <begin position="796"/>
        <end position="805"/>
    </location>
</feature>
<feature type="region of interest" description="Disordered" evidence="1">
    <location>
        <begin position="611"/>
        <end position="632"/>
    </location>
</feature>
<proteinExistence type="predicted"/>
<evidence type="ECO:0000313" key="2">
    <source>
        <dbReference type="EMBL" id="KIW59256.1"/>
    </source>
</evidence>
<dbReference type="HOGENOM" id="CLU_006428_0_0_1"/>
<keyword evidence="3" id="KW-1185">Reference proteome</keyword>
<dbReference type="EMBL" id="KN847318">
    <property type="protein sequence ID" value="KIW59256.1"/>
    <property type="molecule type" value="Genomic_DNA"/>
</dbReference>
<feature type="region of interest" description="Disordered" evidence="1">
    <location>
        <begin position="1134"/>
        <end position="1198"/>
    </location>
</feature>
<feature type="region of interest" description="Disordered" evidence="1">
    <location>
        <begin position="334"/>
        <end position="354"/>
    </location>
</feature>
<feature type="region of interest" description="Disordered" evidence="1">
    <location>
        <begin position="1"/>
        <end position="59"/>
    </location>
</feature>
<reference evidence="2 3" key="1">
    <citation type="submission" date="2015-01" db="EMBL/GenBank/DDBJ databases">
        <title>The Genome Sequence of Exophiala xenobiotica CBS118157.</title>
        <authorList>
            <consortium name="The Broad Institute Genomics Platform"/>
            <person name="Cuomo C."/>
            <person name="de Hoog S."/>
            <person name="Gorbushina A."/>
            <person name="Stielow B."/>
            <person name="Teixiera M."/>
            <person name="Abouelleil A."/>
            <person name="Chapman S.B."/>
            <person name="Priest M."/>
            <person name="Young S.K."/>
            <person name="Wortman J."/>
            <person name="Nusbaum C."/>
            <person name="Birren B."/>
        </authorList>
    </citation>
    <scope>NUCLEOTIDE SEQUENCE [LARGE SCALE GENOMIC DNA]</scope>
    <source>
        <strain evidence="2 3">CBS 118157</strain>
    </source>
</reference>
<feature type="region of interest" description="Disordered" evidence="1">
    <location>
        <begin position="774"/>
        <end position="832"/>
    </location>
</feature>
<evidence type="ECO:0000313" key="3">
    <source>
        <dbReference type="Proteomes" id="UP000054342"/>
    </source>
</evidence>
<dbReference type="GeneID" id="25325623"/>
<feature type="compositionally biased region" description="Polar residues" evidence="1">
    <location>
        <begin position="341"/>
        <end position="353"/>
    </location>
</feature>
<feature type="compositionally biased region" description="Low complexity" evidence="1">
    <location>
        <begin position="16"/>
        <end position="31"/>
    </location>
</feature>
<evidence type="ECO:0000256" key="1">
    <source>
        <dbReference type="SAM" id="MobiDB-lite"/>
    </source>
</evidence>
<dbReference type="RefSeq" id="XP_013319840.1">
    <property type="nucleotide sequence ID" value="XM_013464386.1"/>
</dbReference>
<organism evidence="2 3">
    <name type="scientific">Exophiala xenobiotica</name>
    <dbReference type="NCBI Taxonomy" id="348802"/>
    <lineage>
        <taxon>Eukaryota</taxon>
        <taxon>Fungi</taxon>
        <taxon>Dikarya</taxon>
        <taxon>Ascomycota</taxon>
        <taxon>Pezizomycotina</taxon>
        <taxon>Eurotiomycetes</taxon>
        <taxon>Chaetothyriomycetidae</taxon>
        <taxon>Chaetothyriales</taxon>
        <taxon>Herpotrichiellaceae</taxon>
        <taxon>Exophiala</taxon>
    </lineage>
</organism>
<gene>
    <name evidence="2" type="ORF">PV05_03715</name>
</gene>
<feature type="compositionally biased region" description="Basic residues" evidence="1">
    <location>
        <begin position="775"/>
        <end position="792"/>
    </location>
</feature>
<feature type="compositionally biased region" description="Basic and acidic residues" evidence="1">
    <location>
        <begin position="446"/>
        <end position="457"/>
    </location>
</feature>
<feature type="region of interest" description="Disordered" evidence="1">
    <location>
        <begin position="975"/>
        <end position="994"/>
    </location>
</feature>
<protein>
    <submittedName>
        <fullName evidence="2">Uncharacterized protein</fullName>
    </submittedName>
</protein>
<accession>A0A0D2C335</accession>